<dbReference type="SUPFAM" id="SSF75625">
    <property type="entry name" value="YebC-like"/>
    <property type="match status" value="1"/>
</dbReference>
<dbReference type="Gene3D" id="1.10.10.200">
    <property type="match status" value="1"/>
</dbReference>
<dbReference type="AlphaFoldDB" id="A0A2M6WLV1"/>
<dbReference type="InterPro" id="IPR017856">
    <property type="entry name" value="Integrase-like_N"/>
</dbReference>
<dbReference type="Pfam" id="PF20772">
    <property type="entry name" value="TACO1_YebC_N"/>
    <property type="match status" value="1"/>
</dbReference>
<dbReference type="GO" id="GO:0006355">
    <property type="term" value="P:regulation of DNA-templated transcription"/>
    <property type="evidence" value="ECO:0007669"/>
    <property type="project" value="UniProtKB-UniRule"/>
</dbReference>
<dbReference type="InterPro" id="IPR002876">
    <property type="entry name" value="Transcrip_reg_TACO1-like"/>
</dbReference>
<evidence type="ECO:0000256" key="5">
    <source>
        <dbReference type="ARBA" id="ARBA00023163"/>
    </source>
</evidence>
<evidence type="ECO:0000256" key="4">
    <source>
        <dbReference type="ARBA" id="ARBA00023125"/>
    </source>
</evidence>
<evidence type="ECO:0000256" key="1">
    <source>
        <dbReference type="ARBA" id="ARBA00008724"/>
    </source>
</evidence>
<dbReference type="GO" id="GO:0003677">
    <property type="term" value="F:DNA binding"/>
    <property type="evidence" value="ECO:0007669"/>
    <property type="project" value="UniProtKB-UniRule"/>
</dbReference>
<feature type="domain" description="TACO1/YebC-like N-terminal" evidence="8">
    <location>
        <begin position="5"/>
        <end position="75"/>
    </location>
</feature>
<dbReference type="InterPro" id="IPR026564">
    <property type="entry name" value="Transcrip_reg_TACO1-like_dom3"/>
</dbReference>
<feature type="domain" description="TACO1/YebC-like second and third" evidence="7">
    <location>
        <begin position="82"/>
        <end position="240"/>
    </location>
</feature>
<gene>
    <name evidence="9" type="ORF">COU00_02655</name>
</gene>
<evidence type="ECO:0000313" key="10">
    <source>
        <dbReference type="Proteomes" id="UP000229335"/>
    </source>
</evidence>
<dbReference type="PANTHER" id="PTHR12532">
    <property type="entry name" value="TRANSLATIONAL ACTIVATOR OF CYTOCHROME C OXIDASE 1"/>
    <property type="match status" value="1"/>
</dbReference>
<dbReference type="FunFam" id="1.10.10.200:FF:000002">
    <property type="entry name" value="Probable transcriptional regulatory protein CLM62_37755"/>
    <property type="match status" value="1"/>
</dbReference>
<dbReference type="HAMAP" id="MF_00693">
    <property type="entry name" value="Transcrip_reg_TACO1"/>
    <property type="match status" value="1"/>
</dbReference>
<evidence type="ECO:0000256" key="3">
    <source>
        <dbReference type="ARBA" id="ARBA00023015"/>
    </source>
</evidence>
<dbReference type="EMBL" id="PFAS01000045">
    <property type="protein sequence ID" value="PIT93757.1"/>
    <property type="molecule type" value="Genomic_DNA"/>
</dbReference>
<organism evidence="9 10">
    <name type="scientific">Candidatus Falkowbacteria bacterium CG10_big_fil_rev_8_21_14_0_10_43_11</name>
    <dbReference type="NCBI Taxonomy" id="1974568"/>
    <lineage>
        <taxon>Bacteria</taxon>
        <taxon>Candidatus Falkowiibacteriota</taxon>
    </lineage>
</organism>
<dbReference type="InterPro" id="IPR049083">
    <property type="entry name" value="TACO1_YebC_N"/>
</dbReference>
<evidence type="ECO:0000256" key="2">
    <source>
        <dbReference type="ARBA" id="ARBA00022490"/>
    </source>
</evidence>
<name>A0A2M6WLV1_9BACT</name>
<keyword evidence="3 6" id="KW-0805">Transcription regulation</keyword>
<evidence type="ECO:0000256" key="6">
    <source>
        <dbReference type="HAMAP-Rule" id="MF_00693"/>
    </source>
</evidence>
<comment type="subcellular location">
    <subcellularLocation>
        <location evidence="6">Cytoplasm</location>
    </subcellularLocation>
</comment>
<sequence length="243" mass="27054">MSGHSKWATTKRQKAVVDAKRSSAFTKVANVITIAARKGGDPEMNFSLRMAIDRAREVNMPKENIERAIKRGTGELGGAVPEELVYEGFGPAKAGFIIEVLTDNKNRTAADIKHLLSKYGGALGASGSVSWNFEHKGVIRIMNEELKNKNLANDEFELALIDAGADDIQKENEGWTLYTRIENLTKVKNFLDGKKIATESTALEYVPKEEKTVSEEEKNKVEKLIEELEENEDVSNYYTDVVI</sequence>
<keyword evidence="2 6" id="KW-0963">Cytoplasm</keyword>
<protein>
    <recommendedName>
        <fullName evidence="6">Probable transcriptional regulatory protein COU00_02655</fullName>
    </recommendedName>
</protein>
<accession>A0A2M6WLV1</accession>
<dbReference type="Pfam" id="PF01709">
    <property type="entry name" value="Transcrip_reg"/>
    <property type="match status" value="1"/>
</dbReference>
<dbReference type="NCBIfam" id="NF009044">
    <property type="entry name" value="PRK12378.1"/>
    <property type="match status" value="1"/>
</dbReference>
<evidence type="ECO:0000259" key="8">
    <source>
        <dbReference type="Pfam" id="PF20772"/>
    </source>
</evidence>
<dbReference type="NCBIfam" id="TIGR01033">
    <property type="entry name" value="YebC/PmpR family DNA-binding transcriptional regulator"/>
    <property type="match status" value="1"/>
</dbReference>
<dbReference type="NCBIfam" id="NF001030">
    <property type="entry name" value="PRK00110.1"/>
    <property type="match status" value="1"/>
</dbReference>
<comment type="caution">
    <text evidence="9">The sequence shown here is derived from an EMBL/GenBank/DDBJ whole genome shotgun (WGS) entry which is preliminary data.</text>
</comment>
<proteinExistence type="inferred from homology"/>
<dbReference type="InterPro" id="IPR048300">
    <property type="entry name" value="TACO1_YebC-like_2nd/3rd_dom"/>
</dbReference>
<dbReference type="GO" id="GO:0005829">
    <property type="term" value="C:cytosol"/>
    <property type="evidence" value="ECO:0007669"/>
    <property type="project" value="TreeGrafter"/>
</dbReference>
<reference evidence="10" key="1">
    <citation type="submission" date="2017-09" db="EMBL/GenBank/DDBJ databases">
        <title>Depth-based differentiation of microbial function through sediment-hosted aquifers and enrichment of novel symbionts in the deep terrestrial subsurface.</title>
        <authorList>
            <person name="Probst A.J."/>
            <person name="Ladd B."/>
            <person name="Jarett J.K."/>
            <person name="Geller-Mcgrath D.E."/>
            <person name="Sieber C.M.K."/>
            <person name="Emerson J.B."/>
            <person name="Anantharaman K."/>
            <person name="Thomas B.C."/>
            <person name="Malmstrom R."/>
            <person name="Stieglmeier M."/>
            <person name="Klingl A."/>
            <person name="Woyke T."/>
            <person name="Ryan C.M."/>
            <person name="Banfield J.F."/>
        </authorList>
    </citation>
    <scope>NUCLEOTIDE SEQUENCE [LARGE SCALE GENOMIC DNA]</scope>
</reference>
<dbReference type="Proteomes" id="UP000229335">
    <property type="component" value="Unassembled WGS sequence"/>
</dbReference>
<dbReference type="Gene3D" id="3.30.70.980">
    <property type="match status" value="2"/>
</dbReference>
<dbReference type="InterPro" id="IPR029072">
    <property type="entry name" value="YebC-like"/>
</dbReference>
<comment type="similarity">
    <text evidence="1 6">Belongs to the TACO1 family.</text>
</comment>
<evidence type="ECO:0000313" key="9">
    <source>
        <dbReference type="EMBL" id="PIT93757.1"/>
    </source>
</evidence>
<evidence type="ECO:0000259" key="7">
    <source>
        <dbReference type="Pfam" id="PF01709"/>
    </source>
</evidence>
<keyword evidence="4 6" id="KW-0238">DNA-binding</keyword>
<dbReference type="PANTHER" id="PTHR12532:SF6">
    <property type="entry name" value="TRANSCRIPTIONAL REGULATORY PROTEIN YEBC-RELATED"/>
    <property type="match status" value="1"/>
</dbReference>
<keyword evidence="5 6" id="KW-0804">Transcription</keyword>